<protein>
    <recommendedName>
        <fullName evidence="3">cysteine desulfurase</fullName>
        <ecNumber evidence="3">2.8.1.7</ecNumber>
    </recommendedName>
</protein>
<evidence type="ECO:0000256" key="1">
    <source>
        <dbReference type="ARBA" id="ARBA00001933"/>
    </source>
</evidence>
<dbReference type="PANTHER" id="PTHR11601">
    <property type="entry name" value="CYSTEINE DESULFURYLASE FAMILY MEMBER"/>
    <property type="match status" value="1"/>
</dbReference>
<dbReference type="EC" id="2.8.1.7" evidence="3"/>
<keyword evidence="4" id="KW-0808">Transferase</keyword>
<dbReference type="InterPro" id="IPR015422">
    <property type="entry name" value="PyrdxlP-dep_Trfase_small"/>
</dbReference>
<feature type="non-terminal residue" evidence="10">
    <location>
        <position position="1"/>
    </location>
</feature>
<dbReference type="Gene3D" id="3.40.640.10">
    <property type="entry name" value="Type I PLP-dependent aspartate aminotransferase-like (Major domain)"/>
    <property type="match status" value="1"/>
</dbReference>
<dbReference type="PIRSF" id="PIRSF005572">
    <property type="entry name" value="NifS"/>
    <property type="match status" value="1"/>
</dbReference>
<comment type="cofactor">
    <cofactor evidence="1">
        <name>pyridoxal 5'-phosphate</name>
        <dbReference type="ChEBI" id="CHEBI:597326"/>
    </cofactor>
</comment>
<reference evidence="10" key="1">
    <citation type="submission" date="2018-05" db="EMBL/GenBank/DDBJ databases">
        <authorList>
            <person name="Lanie J.A."/>
            <person name="Ng W.-L."/>
            <person name="Kazmierczak K.M."/>
            <person name="Andrzejewski T.M."/>
            <person name="Davidsen T.M."/>
            <person name="Wayne K.J."/>
            <person name="Tettelin H."/>
            <person name="Glass J.I."/>
            <person name="Rusch D."/>
            <person name="Podicherti R."/>
            <person name="Tsui H.-C.T."/>
            <person name="Winkler M.E."/>
        </authorList>
    </citation>
    <scope>NUCLEOTIDE SEQUENCE</scope>
</reference>
<feature type="domain" description="Aminotransferase class V" evidence="9">
    <location>
        <begin position="1"/>
        <end position="296"/>
    </location>
</feature>
<accession>A0A382DHT2</accession>
<dbReference type="Gene3D" id="3.90.1150.10">
    <property type="entry name" value="Aspartate Aminotransferase, domain 1"/>
    <property type="match status" value="1"/>
</dbReference>
<dbReference type="GO" id="GO:0051536">
    <property type="term" value="F:iron-sulfur cluster binding"/>
    <property type="evidence" value="ECO:0007669"/>
    <property type="project" value="UniProtKB-KW"/>
</dbReference>
<keyword evidence="8" id="KW-0411">Iron-sulfur</keyword>
<name>A0A382DHT2_9ZZZZ</name>
<dbReference type="AlphaFoldDB" id="A0A382DHT2"/>
<organism evidence="10">
    <name type="scientific">marine metagenome</name>
    <dbReference type="NCBI Taxonomy" id="408172"/>
    <lineage>
        <taxon>unclassified sequences</taxon>
        <taxon>metagenomes</taxon>
        <taxon>ecological metagenomes</taxon>
    </lineage>
</organism>
<evidence type="ECO:0000256" key="3">
    <source>
        <dbReference type="ARBA" id="ARBA00012239"/>
    </source>
</evidence>
<sequence>KNVIFTGSGTEADNLALQGFLPRHLIVSGIEHGAILAPALLLDPYASIVKVGSQGQLDLASLEAALFASDGPSLVSLMLANNETGVIQPVAEAAEIAHAHNALVHCDGIQGAGKIPLDINQLGVDFLSLSGHKFGGPQGVGALVMREDRPVLAQMVGGGQEMGRRSGTENVAGITGFGEAARLAADELERFAALTKMRNRMEEQLAEIAPSRKVIGSDVPRLPNTSCVTMPGVRSDTQVMALDLAGISVSAGSACSSGKVSASHVLDAMGMELDEAMTAIRISLGRSTTEDEINRFVETWSLIFKRNSSHASAA</sequence>
<dbReference type="InterPro" id="IPR020578">
    <property type="entry name" value="Aminotrans_V_PyrdxlP_BS"/>
</dbReference>
<dbReference type="InterPro" id="IPR000192">
    <property type="entry name" value="Aminotrans_V_dom"/>
</dbReference>
<evidence type="ECO:0000256" key="8">
    <source>
        <dbReference type="ARBA" id="ARBA00023014"/>
    </source>
</evidence>
<dbReference type="PANTHER" id="PTHR11601:SF34">
    <property type="entry name" value="CYSTEINE DESULFURASE"/>
    <property type="match status" value="1"/>
</dbReference>
<evidence type="ECO:0000256" key="5">
    <source>
        <dbReference type="ARBA" id="ARBA00022723"/>
    </source>
</evidence>
<dbReference type="Pfam" id="PF00266">
    <property type="entry name" value="Aminotran_5"/>
    <property type="match status" value="1"/>
</dbReference>
<evidence type="ECO:0000256" key="6">
    <source>
        <dbReference type="ARBA" id="ARBA00022898"/>
    </source>
</evidence>
<dbReference type="InterPro" id="IPR015421">
    <property type="entry name" value="PyrdxlP-dep_Trfase_major"/>
</dbReference>
<evidence type="ECO:0000256" key="7">
    <source>
        <dbReference type="ARBA" id="ARBA00023004"/>
    </source>
</evidence>
<keyword evidence="5" id="KW-0479">Metal-binding</keyword>
<dbReference type="InterPro" id="IPR016454">
    <property type="entry name" value="Cysteine_dSase"/>
</dbReference>
<dbReference type="InterPro" id="IPR015424">
    <property type="entry name" value="PyrdxlP-dep_Trfase"/>
</dbReference>
<evidence type="ECO:0000256" key="2">
    <source>
        <dbReference type="ARBA" id="ARBA00006490"/>
    </source>
</evidence>
<proteinExistence type="inferred from homology"/>
<dbReference type="GO" id="GO:0046872">
    <property type="term" value="F:metal ion binding"/>
    <property type="evidence" value="ECO:0007669"/>
    <property type="project" value="UniProtKB-KW"/>
</dbReference>
<dbReference type="SUPFAM" id="SSF53383">
    <property type="entry name" value="PLP-dependent transferases"/>
    <property type="match status" value="1"/>
</dbReference>
<comment type="similarity">
    <text evidence="2">Belongs to the class-V pyridoxal-phosphate-dependent aminotransferase family. NifS/IscS subfamily.</text>
</comment>
<gene>
    <name evidence="10" type="ORF">METZ01_LOCUS190031</name>
</gene>
<dbReference type="PROSITE" id="PS00595">
    <property type="entry name" value="AA_TRANSFER_CLASS_5"/>
    <property type="match status" value="1"/>
</dbReference>
<keyword evidence="7" id="KW-0408">Iron</keyword>
<evidence type="ECO:0000259" key="9">
    <source>
        <dbReference type="Pfam" id="PF00266"/>
    </source>
</evidence>
<evidence type="ECO:0000313" key="10">
    <source>
        <dbReference type="EMBL" id="SVB37177.1"/>
    </source>
</evidence>
<keyword evidence="6" id="KW-0663">Pyridoxal phosphate</keyword>
<dbReference type="GO" id="GO:0031071">
    <property type="term" value="F:cysteine desulfurase activity"/>
    <property type="evidence" value="ECO:0007669"/>
    <property type="project" value="UniProtKB-EC"/>
</dbReference>
<evidence type="ECO:0000256" key="4">
    <source>
        <dbReference type="ARBA" id="ARBA00022679"/>
    </source>
</evidence>
<dbReference type="Gene3D" id="1.10.260.50">
    <property type="match status" value="1"/>
</dbReference>
<dbReference type="EMBL" id="UINC01039139">
    <property type="protein sequence ID" value="SVB37177.1"/>
    <property type="molecule type" value="Genomic_DNA"/>
</dbReference>